<comment type="caution">
    <text evidence="2">The sequence shown here is derived from an EMBL/GenBank/DDBJ whole genome shotgun (WGS) entry which is preliminary data.</text>
</comment>
<organism evidence="2 3">
    <name type="scientific">Cyclocybe aegerita</name>
    <name type="common">Black poplar mushroom</name>
    <name type="synonym">Agrocybe aegerita</name>
    <dbReference type="NCBI Taxonomy" id="1973307"/>
    <lineage>
        <taxon>Eukaryota</taxon>
        <taxon>Fungi</taxon>
        <taxon>Dikarya</taxon>
        <taxon>Basidiomycota</taxon>
        <taxon>Agaricomycotina</taxon>
        <taxon>Agaricomycetes</taxon>
        <taxon>Agaricomycetidae</taxon>
        <taxon>Agaricales</taxon>
        <taxon>Agaricineae</taxon>
        <taxon>Bolbitiaceae</taxon>
        <taxon>Cyclocybe</taxon>
    </lineage>
</organism>
<dbReference type="EMBL" id="CACVBS010000024">
    <property type="protein sequence ID" value="CAA7259361.1"/>
    <property type="molecule type" value="Genomic_DNA"/>
</dbReference>
<feature type="compositionally biased region" description="Basic and acidic residues" evidence="1">
    <location>
        <begin position="312"/>
        <end position="336"/>
    </location>
</feature>
<feature type="compositionally biased region" description="Polar residues" evidence="1">
    <location>
        <begin position="23"/>
        <end position="46"/>
    </location>
</feature>
<feature type="compositionally biased region" description="Basic residues" evidence="1">
    <location>
        <begin position="363"/>
        <end position="373"/>
    </location>
</feature>
<evidence type="ECO:0000313" key="3">
    <source>
        <dbReference type="Proteomes" id="UP000467700"/>
    </source>
</evidence>
<proteinExistence type="predicted"/>
<sequence>MDNQSPPRLSLSPSTSKLTPSTGANASASPSRTLRPSASAGNLSTPSVPPCIPPVADSQPSSQTQPDEIENKPPVPTENALPTFLDTDFWLDFSWEGSNEWPSQNDKQSTNQGEAVQPPEGDLSAILDSIFSSADLLDEQAASCETPAANVDACPTSDELFGLQETPTAEEASWIPSPVPEAQESEKRAGKRRMVDDEKSPTHEPSPVLEWPEETPLLERGDEELFWLMKACGGDPLEGIAFSEEPQALIERAPFPGPHTPEPPTALDDTPAIVPPVPPVKQSRNHKSSNKRKLDAAGLSTAHPTASRKHMGGFDERLRLDPRIPQDRPEVIDPKNRTTIRRHKRDVFINSVGNQGSYTVPKGKCKRSSKKVCKAPTQLTETMPISLPTVPPIPQLPSSSTPPAPVNLSQPAVSLQQTLREGSFSTRDSAQNGTPPADGAEEEDDDDIYTNYPL</sequence>
<dbReference type="OrthoDB" id="10463126at2759"/>
<feature type="compositionally biased region" description="Basic and acidic residues" evidence="1">
    <location>
        <begin position="184"/>
        <end position="202"/>
    </location>
</feature>
<evidence type="ECO:0000256" key="1">
    <source>
        <dbReference type="SAM" id="MobiDB-lite"/>
    </source>
</evidence>
<feature type="compositionally biased region" description="Acidic residues" evidence="1">
    <location>
        <begin position="439"/>
        <end position="448"/>
    </location>
</feature>
<feature type="compositionally biased region" description="Pro residues" evidence="1">
    <location>
        <begin position="389"/>
        <end position="405"/>
    </location>
</feature>
<feature type="region of interest" description="Disordered" evidence="1">
    <location>
        <begin position="163"/>
        <end position="215"/>
    </location>
</feature>
<feature type="compositionally biased region" description="Low complexity" evidence="1">
    <location>
        <begin position="1"/>
        <end position="22"/>
    </location>
</feature>
<name>A0A8S0VWH8_CYCAE</name>
<dbReference type="Proteomes" id="UP000467700">
    <property type="component" value="Unassembled WGS sequence"/>
</dbReference>
<feature type="compositionally biased region" description="Polar residues" evidence="1">
    <location>
        <begin position="96"/>
        <end position="114"/>
    </location>
</feature>
<dbReference type="AlphaFoldDB" id="A0A8S0VWH8"/>
<accession>A0A8S0VWH8</accession>
<feature type="region of interest" description="Disordered" evidence="1">
    <location>
        <begin position="1"/>
        <end position="83"/>
    </location>
</feature>
<reference evidence="2 3" key="1">
    <citation type="submission" date="2020-01" db="EMBL/GenBank/DDBJ databases">
        <authorList>
            <person name="Gupta K D."/>
        </authorList>
    </citation>
    <scope>NUCLEOTIDE SEQUENCE [LARGE SCALE GENOMIC DNA]</scope>
</reference>
<feature type="compositionally biased region" description="Pro residues" evidence="1">
    <location>
        <begin position="255"/>
        <end position="264"/>
    </location>
</feature>
<feature type="region of interest" description="Disordered" evidence="1">
    <location>
        <begin position="252"/>
        <end position="454"/>
    </location>
</feature>
<feature type="compositionally biased region" description="Polar residues" evidence="1">
    <location>
        <begin position="406"/>
        <end position="434"/>
    </location>
</feature>
<evidence type="ECO:0000313" key="2">
    <source>
        <dbReference type="EMBL" id="CAA7259361.1"/>
    </source>
</evidence>
<feature type="region of interest" description="Disordered" evidence="1">
    <location>
        <begin position="95"/>
        <end position="124"/>
    </location>
</feature>
<gene>
    <name evidence="2" type="ORF">AAE3_LOCUS1774</name>
</gene>
<keyword evidence="3" id="KW-1185">Reference proteome</keyword>
<protein>
    <submittedName>
        <fullName evidence="2">Uncharacterized protein</fullName>
    </submittedName>
</protein>